<comment type="caution">
    <text evidence="1">The sequence shown here is derived from an EMBL/GenBank/DDBJ whole genome shotgun (WGS) entry which is preliminary data.</text>
</comment>
<dbReference type="Gene3D" id="1.10.10.10">
    <property type="entry name" value="Winged helix-like DNA-binding domain superfamily/Winged helix DNA-binding domain"/>
    <property type="match status" value="1"/>
</dbReference>
<reference evidence="2" key="1">
    <citation type="journal article" date="2019" name="Int. J. Syst. Evol. Microbiol.">
        <title>The Global Catalogue of Microorganisms (GCM) 10K type strain sequencing project: providing services to taxonomists for standard genome sequencing and annotation.</title>
        <authorList>
            <consortium name="The Broad Institute Genomics Platform"/>
            <consortium name="The Broad Institute Genome Sequencing Center for Infectious Disease"/>
            <person name="Wu L."/>
            <person name="Ma J."/>
        </authorList>
    </citation>
    <scope>NUCLEOTIDE SEQUENCE [LARGE SCALE GENOMIC DNA]</scope>
    <source>
        <strain evidence="2">CGMCC 1.10832</strain>
    </source>
</reference>
<dbReference type="EMBL" id="BMEC01000007">
    <property type="protein sequence ID" value="GGC38291.1"/>
    <property type="molecule type" value="Genomic_DNA"/>
</dbReference>
<evidence type="ECO:0008006" key="3">
    <source>
        <dbReference type="Google" id="ProtNLM"/>
    </source>
</evidence>
<dbReference type="RefSeq" id="WP_188463808.1">
    <property type="nucleotide sequence ID" value="NZ_BAABHU010000007.1"/>
</dbReference>
<keyword evidence="2" id="KW-1185">Reference proteome</keyword>
<sequence>MEWRKHITSDETVLLGKPTVKGTRVSVEHIIGLLAQGWTEQQILENYPRMNQESLQAVFSYIQECLKDGLLYINS</sequence>
<dbReference type="SUPFAM" id="SSF46689">
    <property type="entry name" value="Homeodomain-like"/>
    <property type="match status" value="1"/>
</dbReference>
<dbReference type="PANTHER" id="PTHR34849">
    <property type="entry name" value="SSL5025 PROTEIN"/>
    <property type="match status" value="1"/>
</dbReference>
<accession>A0ABQ1MFF8</accession>
<gene>
    <name evidence="1" type="ORF">GCM10011506_24660</name>
</gene>
<proteinExistence type="predicted"/>
<dbReference type="InterPro" id="IPR036388">
    <property type="entry name" value="WH-like_DNA-bd_sf"/>
</dbReference>
<evidence type="ECO:0000313" key="1">
    <source>
        <dbReference type="EMBL" id="GGC38291.1"/>
    </source>
</evidence>
<dbReference type="PANTHER" id="PTHR34849:SF3">
    <property type="entry name" value="SSR2962 PROTEIN"/>
    <property type="match status" value="1"/>
</dbReference>
<name>A0ABQ1MFF8_9BACT</name>
<dbReference type="Proteomes" id="UP000636010">
    <property type="component" value="Unassembled WGS sequence"/>
</dbReference>
<dbReference type="InterPro" id="IPR007367">
    <property type="entry name" value="DUF433"/>
</dbReference>
<dbReference type="Pfam" id="PF04255">
    <property type="entry name" value="DUF433"/>
    <property type="match status" value="1"/>
</dbReference>
<organism evidence="1 2">
    <name type="scientific">Marivirga lumbricoides</name>
    <dbReference type="NCBI Taxonomy" id="1046115"/>
    <lineage>
        <taxon>Bacteria</taxon>
        <taxon>Pseudomonadati</taxon>
        <taxon>Bacteroidota</taxon>
        <taxon>Cytophagia</taxon>
        <taxon>Cytophagales</taxon>
        <taxon>Marivirgaceae</taxon>
        <taxon>Marivirga</taxon>
    </lineage>
</organism>
<dbReference type="InterPro" id="IPR009057">
    <property type="entry name" value="Homeodomain-like_sf"/>
</dbReference>
<protein>
    <recommendedName>
        <fullName evidence="3">DUF433 domain-containing protein</fullName>
    </recommendedName>
</protein>
<evidence type="ECO:0000313" key="2">
    <source>
        <dbReference type="Proteomes" id="UP000636010"/>
    </source>
</evidence>